<sequence length="159" mass="18231">MSKLQCLTQFLKANLPERVWKTEFTSEMDEIQFIPAQKEVGLDQYQMLIQKFEAVIAWGRFPYRELDPRYIPLLINAWLAEQDNVLGESNLEQEPPSMTVDVDGETAVVVVTLSLAEPIVMKEDTLGIIPFEGKKWSIVDPQIGFAEHADIYRDVKDDN</sequence>
<dbReference type="Proteomes" id="UP001177592">
    <property type="component" value="Chromosome"/>
</dbReference>
<proteinExistence type="predicted"/>
<dbReference type="KEGG" id="ans:ArsFIN_05230"/>
<dbReference type="RefSeq" id="WP_026821531.1">
    <property type="nucleotide sequence ID" value="NZ_CP038613.1"/>
</dbReference>
<protein>
    <submittedName>
        <fullName evidence="1">P2 phage tail completion protein R (GpR)</fullName>
    </submittedName>
    <submittedName>
        <fullName evidence="2">Phage tail protein</fullName>
    </submittedName>
</protein>
<evidence type="ECO:0000313" key="3">
    <source>
        <dbReference type="Proteomes" id="UP000295134"/>
    </source>
</evidence>
<dbReference type="AlphaFoldDB" id="A0A4P7KU36"/>
<dbReference type="EMBL" id="CP038613">
    <property type="protein sequence ID" value="QBY41990.1"/>
    <property type="molecule type" value="Genomic_DNA"/>
</dbReference>
<evidence type="ECO:0000313" key="1">
    <source>
        <dbReference type="EMBL" id="QBY41990.1"/>
    </source>
</evidence>
<organism evidence="1 3">
    <name type="scientific">Arsenophonus nasoniae</name>
    <name type="common">son-killer infecting Nasonia vitripennis</name>
    <dbReference type="NCBI Taxonomy" id="638"/>
    <lineage>
        <taxon>Bacteria</taxon>
        <taxon>Pseudomonadati</taxon>
        <taxon>Pseudomonadota</taxon>
        <taxon>Gammaproteobacteria</taxon>
        <taxon>Enterobacterales</taxon>
        <taxon>Morganellaceae</taxon>
        <taxon>Arsenophonus</taxon>
    </lineage>
</organism>
<dbReference type="GeneID" id="96875805"/>
<dbReference type="InterPro" id="IPR009678">
    <property type="entry name" value="Phage_tail_completion_R"/>
</dbReference>
<keyword evidence="4" id="KW-1185">Reference proteome</keyword>
<gene>
    <name evidence="1" type="ORF">ArsFIN_05230</name>
    <name evidence="2" type="ORF">QE258_02095</name>
</gene>
<name>A0A4P7KU36_9GAMM</name>
<dbReference type="EMBL" id="CP123523">
    <property type="protein sequence ID" value="WGM06187.1"/>
    <property type="molecule type" value="Genomic_DNA"/>
</dbReference>
<evidence type="ECO:0000313" key="2">
    <source>
        <dbReference type="EMBL" id="WGM06187.1"/>
    </source>
</evidence>
<dbReference type="Pfam" id="PF06891">
    <property type="entry name" value="P2_Phage_GpR"/>
    <property type="match status" value="1"/>
</dbReference>
<reference evidence="1 3" key="1">
    <citation type="submission" date="2019-03" db="EMBL/GenBank/DDBJ databases">
        <title>Long-read sequencing reveals hyperdense prophage content in a complex bacterial symbiont genome.</title>
        <authorList>
            <person name="Frost C.L."/>
            <person name="Siozios S."/>
            <person name="Nadal-Jimenez P."/>
            <person name="Brockhurst M.A."/>
            <person name="King K.C."/>
            <person name="Darby A.C."/>
            <person name="Hurst G.D.D."/>
        </authorList>
    </citation>
    <scope>NUCLEOTIDE SEQUENCE [LARGE SCALE GENOMIC DNA]</scope>
    <source>
        <strain evidence="1 3">FIN</strain>
    </source>
</reference>
<accession>A0A4P7KU36</accession>
<reference evidence="2" key="2">
    <citation type="submission" date="2023-04" db="EMBL/GenBank/DDBJ databases">
        <title>Genome dynamics across the evolutionary transition to endosymbiosis.</title>
        <authorList>
            <person name="Siozios S."/>
            <person name="Nadal-Jimenez P."/>
            <person name="Azagi T."/>
            <person name="Sprong H."/>
            <person name="Frost C.L."/>
            <person name="Parratt S.R."/>
            <person name="Taylor G."/>
            <person name="Brettell L."/>
            <person name="Lew K.C."/>
            <person name="Croft L."/>
            <person name="King K.C."/>
            <person name="Brockhurst M.A."/>
            <person name="Hypsa V."/>
            <person name="Novakova E."/>
            <person name="Darby A.C."/>
            <person name="Hurst G.D.D."/>
        </authorList>
    </citation>
    <scope>NUCLEOTIDE SEQUENCE</scope>
    <source>
        <strain evidence="2">ANv_CAN</strain>
    </source>
</reference>
<evidence type="ECO:0000313" key="4">
    <source>
        <dbReference type="Proteomes" id="UP001177592"/>
    </source>
</evidence>
<dbReference type="Proteomes" id="UP000295134">
    <property type="component" value="Chromosome"/>
</dbReference>